<feature type="transmembrane region" description="Helical" evidence="6">
    <location>
        <begin position="9"/>
        <end position="29"/>
    </location>
</feature>
<dbReference type="PANTHER" id="PTHR10165:SF35">
    <property type="entry name" value="RE23632P"/>
    <property type="match status" value="1"/>
</dbReference>
<dbReference type="SMART" id="SM00014">
    <property type="entry name" value="acidPPc"/>
    <property type="match status" value="1"/>
</dbReference>
<feature type="domain" description="Phosphatidic acid phosphatase type 2/haloperoxidase" evidence="7">
    <location>
        <begin position="44"/>
        <end position="163"/>
    </location>
</feature>
<dbReference type="PANTHER" id="PTHR10165">
    <property type="entry name" value="LIPID PHOSPHATE PHOSPHATASE"/>
    <property type="match status" value="1"/>
</dbReference>
<evidence type="ECO:0000256" key="1">
    <source>
        <dbReference type="ARBA" id="ARBA00004141"/>
    </source>
</evidence>
<protein>
    <recommendedName>
        <fullName evidence="7">Phosphatidic acid phosphatase type 2/haloperoxidase domain-containing protein</fullName>
    </recommendedName>
</protein>
<dbReference type="AlphaFoldDB" id="A0A4P9YM50"/>
<evidence type="ECO:0000256" key="2">
    <source>
        <dbReference type="ARBA" id="ARBA00008816"/>
    </source>
</evidence>
<dbReference type="InterPro" id="IPR036938">
    <property type="entry name" value="PAP2/HPO_sf"/>
</dbReference>
<organism evidence="8 9">
    <name type="scientific">Rozella allomycis (strain CSF55)</name>
    <dbReference type="NCBI Taxonomy" id="988480"/>
    <lineage>
        <taxon>Eukaryota</taxon>
        <taxon>Fungi</taxon>
        <taxon>Fungi incertae sedis</taxon>
        <taxon>Cryptomycota</taxon>
        <taxon>Cryptomycota incertae sedis</taxon>
        <taxon>Rozella</taxon>
    </lineage>
</organism>
<evidence type="ECO:0000256" key="5">
    <source>
        <dbReference type="ARBA" id="ARBA00023136"/>
    </source>
</evidence>
<sequence>MGRHKMRPYIYDWLTIFVLGIIGIGLQFVTPRIRPIPINDPSISYPKAENETVPPIWLPNYFGRLRPDFLSRCIPIQGTNPIECSGNPESIIEGRKSFPSGHTSISFQGMTCLALFIITEYELFTSRKPLHIVVAAIAPFFVSIFVSLSRLVDYRHHWQDGTLDKSF</sequence>
<feature type="transmembrane region" description="Helical" evidence="6">
    <location>
        <begin position="130"/>
        <end position="148"/>
    </location>
</feature>
<evidence type="ECO:0000256" key="6">
    <source>
        <dbReference type="SAM" id="Phobius"/>
    </source>
</evidence>
<dbReference type="InterPro" id="IPR043216">
    <property type="entry name" value="PAP-like"/>
</dbReference>
<dbReference type="InterPro" id="IPR000326">
    <property type="entry name" value="PAP2/HPO"/>
</dbReference>
<dbReference type="SUPFAM" id="SSF48317">
    <property type="entry name" value="Acid phosphatase/Vanadium-dependent haloperoxidase"/>
    <property type="match status" value="1"/>
</dbReference>
<evidence type="ECO:0000256" key="4">
    <source>
        <dbReference type="ARBA" id="ARBA00022989"/>
    </source>
</evidence>
<dbReference type="GO" id="GO:0046839">
    <property type="term" value="P:phospholipid dephosphorylation"/>
    <property type="evidence" value="ECO:0007669"/>
    <property type="project" value="TreeGrafter"/>
</dbReference>
<reference evidence="9" key="1">
    <citation type="journal article" date="2018" name="Nat. Microbiol.">
        <title>Leveraging single-cell genomics to expand the fungal tree of life.</title>
        <authorList>
            <person name="Ahrendt S.R."/>
            <person name="Quandt C.A."/>
            <person name="Ciobanu D."/>
            <person name="Clum A."/>
            <person name="Salamov A."/>
            <person name="Andreopoulos B."/>
            <person name="Cheng J.F."/>
            <person name="Woyke T."/>
            <person name="Pelin A."/>
            <person name="Henrissat B."/>
            <person name="Reynolds N.K."/>
            <person name="Benny G.L."/>
            <person name="Smith M.E."/>
            <person name="James T.Y."/>
            <person name="Grigoriev I.V."/>
        </authorList>
    </citation>
    <scope>NUCLEOTIDE SEQUENCE [LARGE SCALE GENOMIC DNA]</scope>
    <source>
        <strain evidence="9">CSF55</strain>
    </source>
</reference>
<name>A0A4P9YM50_ROZAC</name>
<evidence type="ECO:0000313" key="9">
    <source>
        <dbReference type="Proteomes" id="UP000281549"/>
    </source>
</evidence>
<dbReference type="Proteomes" id="UP000281549">
    <property type="component" value="Unassembled WGS sequence"/>
</dbReference>
<keyword evidence="4 6" id="KW-1133">Transmembrane helix</keyword>
<gene>
    <name evidence="8" type="ORF">ROZALSC1DRAFT_28461</name>
</gene>
<comment type="subcellular location">
    <subcellularLocation>
        <location evidence="1">Membrane</location>
        <topology evidence="1">Multi-pass membrane protein</topology>
    </subcellularLocation>
</comment>
<dbReference type="GO" id="GO:0016020">
    <property type="term" value="C:membrane"/>
    <property type="evidence" value="ECO:0007669"/>
    <property type="project" value="UniProtKB-SubCell"/>
</dbReference>
<dbReference type="EMBL" id="ML005126">
    <property type="protein sequence ID" value="RKP20011.1"/>
    <property type="molecule type" value="Genomic_DNA"/>
</dbReference>
<evidence type="ECO:0000259" key="7">
    <source>
        <dbReference type="SMART" id="SM00014"/>
    </source>
</evidence>
<comment type="similarity">
    <text evidence="2">Belongs to the PA-phosphatase related phosphoesterase family.</text>
</comment>
<proteinExistence type="inferred from homology"/>
<dbReference type="GO" id="GO:0008195">
    <property type="term" value="F:phosphatidate phosphatase activity"/>
    <property type="evidence" value="ECO:0007669"/>
    <property type="project" value="TreeGrafter"/>
</dbReference>
<dbReference type="Gene3D" id="1.20.144.10">
    <property type="entry name" value="Phosphatidic acid phosphatase type 2/haloperoxidase"/>
    <property type="match status" value="1"/>
</dbReference>
<dbReference type="Pfam" id="PF01569">
    <property type="entry name" value="PAP2"/>
    <property type="match status" value="1"/>
</dbReference>
<keyword evidence="5 6" id="KW-0472">Membrane</keyword>
<dbReference type="GO" id="GO:0006644">
    <property type="term" value="P:phospholipid metabolic process"/>
    <property type="evidence" value="ECO:0007669"/>
    <property type="project" value="InterPro"/>
</dbReference>
<keyword evidence="3 6" id="KW-0812">Transmembrane</keyword>
<evidence type="ECO:0000256" key="3">
    <source>
        <dbReference type="ARBA" id="ARBA00022692"/>
    </source>
</evidence>
<accession>A0A4P9YM50</accession>
<evidence type="ECO:0000313" key="8">
    <source>
        <dbReference type="EMBL" id="RKP20011.1"/>
    </source>
</evidence>